<name>A0ABP7IFS2_9ACTN</name>
<evidence type="ECO:0000256" key="1">
    <source>
        <dbReference type="SAM" id="MobiDB-lite"/>
    </source>
</evidence>
<sequence length="113" mass="11918">MLVATKGHRILGDRLVSVQNQYSPAVRDSEAELQLCADLGLAFLPWNPLGGISRSSLDGPSRSEGEVRFGAKRPAAPPKGARGTARPATMVPQTKIGTSRHIQRSAYAVAPAG</sequence>
<dbReference type="Proteomes" id="UP001501009">
    <property type="component" value="Unassembled WGS sequence"/>
</dbReference>
<keyword evidence="3" id="KW-1185">Reference proteome</keyword>
<dbReference type="InterPro" id="IPR036812">
    <property type="entry name" value="NAD(P)_OxRdtase_dom_sf"/>
</dbReference>
<evidence type="ECO:0000313" key="3">
    <source>
        <dbReference type="Proteomes" id="UP001501009"/>
    </source>
</evidence>
<organism evidence="2 3">
    <name type="scientific">Streptomyces coacervatus</name>
    <dbReference type="NCBI Taxonomy" id="647381"/>
    <lineage>
        <taxon>Bacteria</taxon>
        <taxon>Bacillati</taxon>
        <taxon>Actinomycetota</taxon>
        <taxon>Actinomycetes</taxon>
        <taxon>Kitasatosporales</taxon>
        <taxon>Streptomycetaceae</taxon>
        <taxon>Streptomyces</taxon>
    </lineage>
</organism>
<accession>A0ABP7IFS2</accession>
<gene>
    <name evidence="2" type="ORF">GCM10022403_058320</name>
</gene>
<protein>
    <recommendedName>
        <fullName evidence="4">NADP-dependent oxidoreductase domain-containing protein</fullName>
    </recommendedName>
</protein>
<proteinExistence type="predicted"/>
<dbReference type="Gene3D" id="3.20.20.100">
    <property type="entry name" value="NADP-dependent oxidoreductase domain"/>
    <property type="match status" value="1"/>
</dbReference>
<evidence type="ECO:0000313" key="2">
    <source>
        <dbReference type="EMBL" id="GAA3817204.1"/>
    </source>
</evidence>
<evidence type="ECO:0008006" key="4">
    <source>
        <dbReference type="Google" id="ProtNLM"/>
    </source>
</evidence>
<feature type="compositionally biased region" description="Low complexity" evidence="1">
    <location>
        <begin position="72"/>
        <end position="88"/>
    </location>
</feature>
<dbReference type="EMBL" id="BAABDE010000023">
    <property type="protein sequence ID" value="GAA3817204.1"/>
    <property type="molecule type" value="Genomic_DNA"/>
</dbReference>
<dbReference type="SUPFAM" id="SSF51430">
    <property type="entry name" value="NAD(P)-linked oxidoreductase"/>
    <property type="match status" value="1"/>
</dbReference>
<comment type="caution">
    <text evidence="2">The sequence shown here is derived from an EMBL/GenBank/DDBJ whole genome shotgun (WGS) entry which is preliminary data.</text>
</comment>
<feature type="region of interest" description="Disordered" evidence="1">
    <location>
        <begin position="53"/>
        <end position="113"/>
    </location>
</feature>
<reference evidence="3" key="1">
    <citation type="journal article" date="2019" name="Int. J. Syst. Evol. Microbiol.">
        <title>The Global Catalogue of Microorganisms (GCM) 10K type strain sequencing project: providing services to taxonomists for standard genome sequencing and annotation.</title>
        <authorList>
            <consortium name="The Broad Institute Genomics Platform"/>
            <consortium name="The Broad Institute Genome Sequencing Center for Infectious Disease"/>
            <person name="Wu L."/>
            <person name="Ma J."/>
        </authorList>
    </citation>
    <scope>NUCLEOTIDE SEQUENCE [LARGE SCALE GENOMIC DNA]</scope>
    <source>
        <strain evidence="3">JCM 17138</strain>
    </source>
</reference>